<comment type="catalytic activity">
    <reaction evidence="5">
        <text>a 2-deoxystreptamine antibiotic + acetyl-CoA = an N(3)-acetyl-2-deoxystreptamine antibiotic + CoA + H(+)</text>
        <dbReference type="Rhea" id="RHEA:12665"/>
        <dbReference type="ChEBI" id="CHEBI:15378"/>
        <dbReference type="ChEBI" id="CHEBI:57287"/>
        <dbReference type="ChEBI" id="CHEBI:57288"/>
        <dbReference type="ChEBI" id="CHEBI:57921"/>
        <dbReference type="ChEBI" id="CHEBI:77452"/>
        <dbReference type="EC" id="2.3.1.81"/>
    </reaction>
</comment>
<keyword evidence="7" id="KW-1185">Reference proteome</keyword>
<dbReference type="InterPro" id="IPR028345">
    <property type="entry name" value="Antibiotic_NAT-like"/>
</dbReference>
<evidence type="ECO:0000256" key="4">
    <source>
        <dbReference type="ARBA" id="ARBA00023315"/>
    </source>
</evidence>
<accession>A0A6G5QGB0</accession>
<protein>
    <recommendedName>
        <fullName evidence="2 5">Aminoglycoside N(3)-acetyltransferase</fullName>
        <ecNumber evidence="5">2.3.1.-</ecNumber>
    </recommendedName>
</protein>
<evidence type="ECO:0000256" key="2">
    <source>
        <dbReference type="ARBA" id="ARBA00012882"/>
    </source>
</evidence>
<keyword evidence="3 5" id="KW-0808">Transferase</keyword>
<dbReference type="RefSeq" id="WP_236844953.1">
    <property type="nucleotide sequence ID" value="NZ_CP012542.1"/>
</dbReference>
<dbReference type="AlphaFoldDB" id="A0A6G5QGB0"/>
<dbReference type="PANTHER" id="PTHR11104">
    <property type="entry name" value="AMINOGLYCOSIDE N3-ACETYLTRANSFERASE"/>
    <property type="match status" value="1"/>
</dbReference>
<dbReference type="Proteomes" id="UP000503264">
    <property type="component" value="Chromosome"/>
</dbReference>
<sequence>MKTPILKNQNGPIYKDNFIKALKQINIKDGDTICVHSEIFNFGKPLLSKDEFLSALLDCFYEVIGKTGTLIMPTFTYSFCKNMIYDKLNSKSTMGVLTEFFRHQNGVVRTNDPIFSFAIFGDDKNAYLTDTPSTFSKNCVYDVLKNKNGKIVLFGTQNLGYTFTHYVEEQANVSYRYFKEFNGILKDENAKMHKKSIMYYVRDLYKNSATSVEKQVKILKRTGNFQEAFIYNIPITSINANKYFNDTIKALKQDENTLLEV</sequence>
<evidence type="ECO:0000256" key="5">
    <source>
        <dbReference type="RuleBase" id="RU365031"/>
    </source>
</evidence>
<organism evidence="6 7">
    <name type="scientific">Campylobacter mucosalis CCUG 21559</name>
    <dbReference type="NCBI Taxonomy" id="1032067"/>
    <lineage>
        <taxon>Bacteria</taxon>
        <taxon>Pseudomonadati</taxon>
        <taxon>Campylobacterota</taxon>
        <taxon>Epsilonproteobacteria</taxon>
        <taxon>Campylobacterales</taxon>
        <taxon>Campylobacteraceae</taxon>
        <taxon>Campylobacter</taxon>
    </lineage>
</organism>
<dbReference type="PANTHER" id="PTHR11104:SF0">
    <property type="entry name" value="SPBETA PROPHAGE-DERIVED AMINOGLYCOSIDE N(3')-ACETYLTRANSFERASE-LIKE PROTEIN YOKD"/>
    <property type="match status" value="1"/>
</dbReference>
<evidence type="ECO:0000313" key="7">
    <source>
        <dbReference type="Proteomes" id="UP000503264"/>
    </source>
</evidence>
<keyword evidence="5" id="KW-0046">Antibiotic resistance</keyword>
<proteinExistence type="inferred from homology"/>
<dbReference type="EC" id="2.3.1.-" evidence="5"/>
<dbReference type="SUPFAM" id="SSF110710">
    <property type="entry name" value="TTHA0583/YokD-like"/>
    <property type="match status" value="1"/>
</dbReference>
<comment type="similarity">
    <text evidence="1 5">Belongs to the antibiotic N-acetyltransferase family.</text>
</comment>
<dbReference type="GO" id="GO:0046677">
    <property type="term" value="P:response to antibiotic"/>
    <property type="evidence" value="ECO:0007669"/>
    <property type="project" value="UniProtKB-KW"/>
</dbReference>
<dbReference type="InterPro" id="IPR003679">
    <property type="entry name" value="Amioglycoside_AcTrfase"/>
</dbReference>
<evidence type="ECO:0000313" key="6">
    <source>
        <dbReference type="EMBL" id="QCD44607.1"/>
    </source>
</evidence>
<gene>
    <name evidence="6" type="ORF">CMUC_0812</name>
</gene>
<dbReference type="GO" id="GO:0046353">
    <property type="term" value="F:aminoglycoside 3-N-acetyltransferase activity"/>
    <property type="evidence" value="ECO:0007669"/>
    <property type="project" value="UniProtKB-EC"/>
</dbReference>
<dbReference type="Pfam" id="PF02522">
    <property type="entry name" value="Antibiotic_NAT"/>
    <property type="match status" value="1"/>
</dbReference>
<reference evidence="6 7" key="1">
    <citation type="submission" date="2016-07" db="EMBL/GenBank/DDBJ databases">
        <title>Comparative genomics of the Campylobacter concisus group.</title>
        <authorList>
            <person name="Miller W.G."/>
            <person name="Yee E."/>
            <person name="Chapman M.H."/>
            <person name="Huynh S."/>
            <person name="Bono J.L."/>
            <person name="On S.L.W."/>
            <person name="StLeger J."/>
            <person name="Foster G."/>
            <person name="Parker C.T."/>
        </authorList>
    </citation>
    <scope>NUCLEOTIDE SEQUENCE [LARGE SCALE GENOMIC DNA]</scope>
    <source>
        <strain evidence="6 7">CCUG 21559</strain>
    </source>
</reference>
<keyword evidence="4 5" id="KW-0012">Acyltransferase</keyword>
<name>A0A6G5QGB0_9BACT</name>
<dbReference type="EMBL" id="CP012542">
    <property type="protein sequence ID" value="QCD44607.1"/>
    <property type="molecule type" value="Genomic_DNA"/>
</dbReference>
<evidence type="ECO:0000256" key="1">
    <source>
        <dbReference type="ARBA" id="ARBA00006383"/>
    </source>
</evidence>
<evidence type="ECO:0000256" key="3">
    <source>
        <dbReference type="ARBA" id="ARBA00022679"/>
    </source>
</evidence>